<dbReference type="RefSeq" id="WP_132795946.1">
    <property type="nucleotide sequence ID" value="NZ_SLXM01000013.1"/>
</dbReference>
<dbReference type="Proteomes" id="UP000294564">
    <property type="component" value="Unassembled WGS sequence"/>
</dbReference>
<accession>A0A4R2NKQ6</accession>
<proteinExistence type="predicted"/>
<keyword evidence="3" id="KW-1185">Reference proteome</keyword>
<organism evidence="2 3">
    <name type="scientific">Tenacibaculum skagerrakense</name>
    <dbReference type="NCBI Taxonomy" id="186571"/>
    <lineage>
        <taxon>Bacteria</taxon>
        <taxon>Pseudomonadati</taxon>
        <taxon>Bacteroidota</taxon>
        <taxon>Flavobacteriia</taxon>
        <taxon>Flavobacteriales</taxon>
        <taxon>Flavobacteriaceae</taxon>
        <taxon>Tenacibaculum</taxon>
    </lineage>
</organism>
<dbReference type="EMBL" id="SLXM01000013">
    <property type="protein sequence ID" value="TCP22179.1"/>
    <property type="molecule type" value="Genomic_DNA"/>
</dbReference>
<reference evidence="2 3" key="1">
    <citation type="submission" date="2019-03" db="EMBL/GenBank/DDBJ databases">
        <title>Genomic Encyclopedia of Type Strains, Phase IV (KMG-IV): sequencing the most valuable type-strain genomes for metagenomic binning, comparative biology and taxonomic classification.</title>
        <authorList>
            <person name="Goeker M."/>
        </authorList>
    </citation>
    <scope>NUCLEOTIDE SEQUENCE [LARGE SCALE GENOMIC DNA]</scope>
    <source>
        <strain evidence="2 3">DSM 14836</strain>
    </source>
</reference>
<comment type="caution">
    <text evidence="2">The sequence shown here is derived from an EMBL/GenBank/DDBJ whole genome shotgun (WGS) entry which is preliminary data.</text>
</comment>
<gene>
    <name evidence="2" type="ORF">EV195_11327</name>
</gene>
<feature type="signal peptide" evidence="1">
    <location>
        <begin position="1"/>
        <end position="22"/>
    </location>
</feature>
<dbReference type="OrthoDB" id="1114561at2"/>
<evidence type="ECO:0000256" key="1">
    <source>
        <dbReference type="SAM" id="SignalP"/>
    </source>
</evidence>
<protein>
    <submittedName>
        <fullName evidence="2">Putative OmpL-like beta-barrel porin-2</fullName>
    </submittedName>
</protein>
<sequence>MSNSRKLRLTILACLLQIMAFAQEEAKKSKISFTGSVDAYYQTYLTTSDTSGQSFGSSFAENSGFALGMANVIASYNMGKTGAVADLAFGDRGVGAVGGDGTIGDNNFFVNQLYVYWNVSEKTTLTFGRFNTYLGYEVISPTGNFNYSTSHLFSNGPFSHVGVKADFSLSDDVSLMVAVMNVTDVNTNLTGVYSVGAQLGYASQYLNFYYDGGAGLGFEIDYTGGFDLIEKLYLGINAAYADNEGNGFYGAALYPQLGITDDFTLGLRGEYFAELGNNGLFAASDDDSVFGVTLTGSYKVENFTIKPELRLDSNSEEVFLDNDGTPTKSLAAFTIGAIYSF</sequence>
<keyword evidence="1" id="KW-0732">Signal</keyword>
<evidence type="ECO:0000313" key="3">
    <source>
        <dbReference type="Proteomes" id="UP000294564"/>
    </source>
</evidence>
<feature type="chain" id="PRO_5020930566" evidence="1">
    <location>
        <begin position="23"/>
        <end position="341"/>
    </location>
</feature>
<evidence type="ECO:0000313" key="2">
    <source>
        <dbReference type="EMBL" id="TCP22179.1"/>
    </source>
</evidence>
<dbReference type="InterPro" id="IPR011486">
    <property type="entry name" value="BBP2"/>
</dbReference>
<dbReference type="AlphaFoldDB" id="A0A4R2NKQ6"/>
<dbReference type="SUPFAM" id="SSF56935">
    <property type="entry name" value="Porins"/>
    <property type="match status" value="1"/>
</dbReference>
<dbReference type="Pfam" id="PF07642">
    <property type="entry name" value="BBP2"/>
    <property type="match status" value="1"/>
</dbReference>
<name>A0A4R2NKQ6_9FLAO</name>